<keyword evidence="3" id="KW-1278">Translocase</keyword>
<keyword evidence="6" id="KW-0067">ATP-binding</keyword>
<dbReference type="Gene3D" id="2.40.50.140">
    <property type="entry name" value="Nucleic acid-binding proteins"/>
    <property type="match status" value="1"/>
</dbReference>
<accession>A0ABT5Y7S1</accession>
<dbReference type="Gene3D" id="3.40.50.300">
    <property type="entry name" value="P-loop containing nucleotide triphosphate hydrolases"/>
    <property type="match status" value="1"/>
</dbReference>
<gene>
    <name evidence="6" type="ORF">NLU14_03055</name>
</gene>
<proteinExistence type="predicted"/>
<organism evidence="6 7">
    <name type="scientific">Marinobacter iranensis</name>
    <dbReference type="NCBI Taxonomy" id="2962607"/>
    <lineage>
        <taxon>Bacteria</taxon>
        <taxon>Pseudomonadati</taxon>
        <taxon>Pseudomonadota</taxon>
        <taxon>Gammaproteobacteria</taxon>
        <taxon>Pseudomonadales</taxon>
        <taxon>Marinobacteraceae</taxon>
        <taxon>Marinobacter</taxon>
    </lineage>
</organism>
<keyword evidence="2" id="KW-1003">Cell membrane</keyword>
<dbReference type="InterPro" id="IPR027417">
    <property type="entry name" value="P-loop_NTPase"/>
</dbReference>
<protein>
    <submittedName>
        <fullName evidence="6">ABC transporter ATP-binding protein</fullName>
    </submittedName>
</protein>
<dbReference type="GO" id="GO:0005524">
    <property type="term" value="F:ATP binding"/>
    <property type="evidence" value="ECO:0007669"/>
    <property type="project" value="UniProtKB-KW"/>
</dbReference>
<dbReference type="Proteomes" id="UP001143391">
    <property type="component" value="Unassembled WGS sequence"/>
</dbReference>
<dbReference type="InterPro" id="IPR003439">
    <property type="entry name" value="ABC_transporter-like_ATP-bd"/>
</dbReference>
<dbReference type="EMBL" id="JANCMW010000001">
    <property type="protein sequence ID" value="MDF0749200.1"/>
    <property type="molecule type" value="Genomic_DNA"/>
</dbReference>
<feature type="domain" description="ABC transporter" evidence="5">
    <location>
        <begin position="3"/>
        <end position="233"/>
    </location>
</feature>
<keyword evidence="4" id="KW-0472">Membrane</keyword>
<dbReference type="PANTHER" id="PTHR43875">
    <property type="entry name" value="MALTODEXTRIN IMPORT ATP-BINDING PROTEIN MSMX"/>
    <property type="match status" value="1"/>
</dbReference>
<evidence type="ECO:0000256" key="1">
    <source>
        <dbReference type="ARBA" id="ARBA00022448"/>
    </source>
</evidence>
<dbReference type="SUPFAM" id="SSF52540">
    <property type="entry name" value="P-loop containing nucleoside triphosphate hydrolases"/>
    <property type="match status" value="1"/>
</dbReference>
<comment type="caution">
    <text evidence="6">The sequence shown here is derived from an EMBL/GenBank/DDBJ whole genome shotgun (WGS) entry which is preliminary data.</text>
</comment>
<dbReference type="InterPro" id="IPR008995">
    <property type="entry name" value="Mo/tungstate-bd_C_term_dom"/>
</dbReference>
<dbReference type="PROSITE" id="PS50893">
    <property type="entry name" value="ABC_TRANSPORTER_2"/>
    <property type="match status" value="1"/>
</dbReference>
<dbReference type="PANTHER" id="PTHR43875:SF15">
    <property type="entry name" value="TREHALOSE IMPORT ATP-BINDING PROTEIN SUGC"/>
    <property type="match status" value="1"/>
</dbReference>
<sequence length="364" mass="41252">MSLTLENLSRVVDGVDYIRDANITFEAGSFNVLLGRTLAGKTSMMRLMAGLDKPDEGRLIYNGNDVTGQSVQQRNVSMIYQQFINYPNLTVYENIASPLRLAKMKESEIDRRVKETANMLRIDPLLKRYPLELSGGQQQRTAMARALVKDATLILFDEPLVNLDYKLREELRAELRDLFRERQCIAVYATTEANEALALGGVTTLLDRGRIVQSGPVMEVYRNPVNTLAAQLFSEPPMNMIKGRVTDTEVTFDEYSHHALTHELAELEPGDYWFGIRPSHIGLVPNNEDDLEMSMEVELSEISGSETFMHVRNRYFEMVMQLMGVHQYHTGSPIKIYLPINKLFVFDNNEKLVHTPAQVTGGSV</sequence>
<keyword evidence="1" id="KW-0813">Transport</keyword>
<dbReference type="RefSeq" id="WP_275704680.1">
    <property type="nucleotide sequence ID" value="NZ_JANCMW010000001.1"/>
</dbReference>
<dbReference type="Pfam" id="PF00005">
    <property type="entry name" value="ABC_tran"/>
    <property type="match status" value="1"/>
</dbReference>
<name>A0ABT5Y7S1_9GAMM</name>
<dbReference type="CDD" id="cd03259">
    <property type="entry name" value="ABC_Carb_Solutes_like"/>
    <property type="match status" value="1"/>
</dbReference>
<evidence type="ECO:0000313" key="7">
    <source>
        <dbReference type="Proteomes" id="UP001143391"/>
    </source>
</evidence>
<evidence type="ECO:0000256" key="4">
    <source>
        <dbReference type="ARBA" id="ARBA00023136"/>
    </source>
</evidence>
<evidence type="ECO:0000259" key="5">
    <source>
        <dbReference type="PROSITE" id="PS50893"/>
    </source>
</evidence>
<dbReference type="Gene3D" id="2.40.50.100">
    <property type="match status" value="1"/>
</dbReference>
<keyword evidence="7" id="KW-1185">Reference proteome</keyword>
<keyword evidence="6" id="KW-0547">Nucleotide-binding</keyword>
<evidence type="ECO:0000256" key="3">
    <source>
        <dbReference type="ARBA" id="ARBA00022967"/>
    </source>
</evidence>
<evidence type="ECO:0000313" key="6">
    <source>
        <dbReference type="EMBL" id="MDF0749200.1"/>
    </source>
</evidence>
<dbReference type="InterPro" id="IPR047641">
    <property type="entry name" value="ABC_transpr_MalK/UgpC-like"/>
</dbReference>
<dbReference type="InterPro" id="IPR012340">
    <property type="entry name" value="NA-bd_OB-fold"/>
</dbReference>
<reference evidence="6" key="1">
    <citation type="submission" date="2022-07" db="EMBL/GenBank/DDBJ databases">
        <title>Marinobacter iranensis a new bacterium isolate from a hipersaline lake in Iran.</title>
        <authorList>
            <person name="Mohammad A.M.A."/>
            <person name="Cristina S.-P."/>
            <person name="Antonio V."/>
        </authorList>
    </citation>
    <scope>NUCLEOTIDE SEQUENCE</scope>
    <source>
        <strain evidence="6">71-i</strain>
    </source>
</reference>
<evidence type="ECO:0000256" key="2">
    <source>
        <dbReference type="ARBA" id="ARBA00022475"/>
    </source>
</evidence>
<dbReference type="SUPFAM" id="SSF50331">
    <property type="entry name" value="MOP-like"/>
    <property type="match status" value="1"/>
</dbReference>
<dbReference type="InterPro" id="IPR015853">
    <property type="entry name" value="ABC_transpr_FbpC"/>
</dbReference>